<protein>
    <submittedName>
        <fullName evidence="1">Uncharacterized protein</fullName>
    </submittedName>
</protein>
<reference evidence="1 2" key="1">
    <citation type="submission" date="2019-11" db="EMBL/GenBank/DDBJ databases">
        <authorList>
            <person name="Jiao W.-B."/>
            <person name="Schneeberger K."/>
        </authorList>
    </citation>
    <scope>NUCLEOTIDE SEQUENCE [LARGE SCALE GENOMIC DNA]</scope>
    <source>
        <strain evidence="2">cv. An-1</strain>
    </source>
</reference>
<organism evidence="1 2">
    <name type="scientific">Arabidopsis thaliana</name>
    <name type="common">Mouse-ear cress</name>
    <dbReference type="NCBI Taxonomy" id="3702"/>
    <lineage>
        <taxon>Eukaryota</taxon>
        <taxon>Viridiplantae</taxon>
        <taxon>Streptophyta</taxon>
        <taxon>Embryophyta</taxon>
        <taxon>Tracheophyta</taxon>
        <taxon>Spermatophyta</taxon>
        <taxon>Magnoliopsida</taxon>
        <taxon>eudicotyledons</taxon>
        <taxon>Gunneridae</taxon>
        <taxon>Pentapetalae</taxon>
        <taxon>rosids</taxon>
        <taxon>malvids</taxon>
        <taxon>Brassicales</taxon>
        <taxon>Brassicaceae</taxon>
        <taxon>Camelineae</taxon>
        <taxon>Arabidopsis</taxon>
    </lineage>
</organism>
<dbReference type="Proteomes" id="UP000426265">
    <property type="component" value="Unassembled WGS sequence"/>
</dbReference>
<dbReference type="EMBL" id="CACRSJ010000109">
    <property type="protein sequence ID" value="VYS64534.1"/>
    <property type="molecule type" value="Genomic_DNA"/>
</dbReference>
<evidence type="ECO:0000313" key="1">
    <source>
        <dbReference type="EMBL" id="VYS64534.1"/>
    </source>
</evidence>
<dbReference type="AlphaFoldDB" id="A0A654FUU9"/>
<evidence type="ECO:0000313" key="2">
    <source>
        <dbReference type="Proteomes" id="UP000426265"/>
    </source>
</evidence>
<proteinExistence type="predicted"/>
<sequence>MSLERDLRFEVTNPLHKRLDGVMFGERKLSLDKDQVTHDLEKSLDRDLRFEVTHPLDKRLDWSLDKAQDTHGLKQSLDRDLRFKSLDKAQVTHGLKRSLDRDLRFEVTNLLDKRLDCVMFGGRKISSYTRLKEVIRQRLEVRSNQDKKLDWVMFWWMSLDKETLTA</sequence>
<accession>A0A654FUU9</accession>
<name>A0A654FUU9_ARATH</name>
<gene>
    <name evidence="1" type="ORF">AN1_LOCUS19945</name>
</gene>